<organism evidence="1 2">
    <name type="scientific">Dermatophagoides farinae</name>
    <name type="common">American house dust mite</name>
    <dbReference type="NCBI Taxonomy" id="6954"/>
    <lineage>
        <taxon>Eukaryota</taxon>
        <taxon>Metazoa</taxon>
        <taxon>Ecdysozoa</taxon>
        <taxon>Arthropoda</taxon>
        <taxon>Chelicerata</taxon>
        <taxon>Arachnida</taxon>
        <taxon>Acari</taxon>
        <taxon>Acariformes</taxon>
        <taxon>Sarcoptiformes</taxon>
        <taxon>Astigmata</taxon>
        <taxon>Psoroptidia</taxon>
        <taxon>Analgoidea</taxon>
        <taxon>Pyroglyphidae</taxon>
        <taxon>Dermatophagoidinae</taxon>
        <taxon>Dermatophagoides</taxon>
    </lineage>
</organism>
<accession>A0A922HXH7</accession>
<sequence>MKISVNQLNMVTLAISKKTLIACELLVILLRTNELFTITMDLSMALNNKENTITTFLQGRCLSTNIMVNRFAG</sequence>
<gene>
    <name evidence="1" type="ORF">DERF_010557</name>
</gene>
<protein>
    <submittedName>
        <fullName evidence="1">Uncharacterized protein</fullName>
    </submittedName>
</protein>
<proteinExistence type="predicted"/>
<reference evidence="1" key="1">
    <citation type="submission" date="2013-05" db="EMBL/GenBank/DDBJ databases">
        <authorList>
            <person name="Yim A.K.Y."/>
            <person name="Chan T.F."/>
            <person name="Ji K.M."/>
            <person name="Liu X.Y."/>
            <person name="Zhou J.W."/>
            <person name="Li R.Q."/>
            <person name="Yang K.Y."/>
            <person name="Li J."/>
            <person name="Li M."/>
            <person name="Law P.T.W."/>
            <person name="Wu Y.L."/>
            <person name="Cai Z.L."/>
            <person name="Qin H."/>
            <person name="Bao Y."/>
            <person name="Leung R.K.K."/>
            <person name="Ng P.K.S."/>
            <person name="Zou J."/>
            <person name="Zhong X.J."/>
            <person name="Ran P.X."/>
            <person name="Zhong N.S."/>
            <person name="Liu Z.G."/>
            <person name="Tsui S.K.W."/>
        </authorList>
    </citation>
    <scope>NUCLEOTIDE SEQUENCE</scope>
    <source>
        <strain evidence="1">Derf</strain>
        <tissue evidence="1">Whole organism</tissue>
    </source>
</reference>
<reference evidence="1" key="2">
    <citation type="journal article" date="2022" name="Res Sq">
        <title>Comparative Genomics Reveals Insights into the Divergent Evolution of Astigmatic Mites and Household Pest Adaptations.</title>
        <authorList>
            <person name="Xiong Q."/>
            <person name="Wan A.T.-Y."/>
            <person name="Liu X.-Y."/>
            <person name="Fung C.S.-H."/>
            <person name="Xiao X."/>
            <person name="Malainual N."/>
            <person name="Hou J."/>
            <person name="Wang L."/>
            <person name="Wang M."/>
            <person name="Yang K."/>
            <person name="Cui Y."/>
            <person name="Leung E."/>
            <person name="Nong W."/>
            <person name="Shin S.-K."/>
            <person name="Au S."/>
            <person name="Jeong K.Y."/>
            <person name="Chew F.T."/>
            <person name="Hui J."/>
            <person name="Leung T.F."/>
            <person name="Tungtrongchitr A."/>
            <person name="Zhong N."/>
            <person name="Liu Z."/>
            <person name="Tsui S."/>
        </authorList>
    </citation>
    <scope>NUCLEOTIDE SEQUENCE</scope>
    <source>
        <strain evidence="1">Derf</strain>
        <tissue evidence="1">Whole organism</tissue>
    </source>
</reference>
<comment type="caution">
    <text evidence="1">The sequence shown here is derived from an EMBL/GenBank/DDBJ whole genome shotgun (WGS) entry which is preliminary data.</text>
</comment>
<dbReference type="AlphaFoldDB" id="A0A922HXH7"/>
<evidence type="ECO:0000313" key="1">
    <source>
        <dbReference type="EMBL" id="KAH9512160.1"/>
    </source>
</evidence>
<name>A0A922HXH7_DERFA</name>
<evidence type="ECO:0000313" key="2">
    <source>
        <dbReference type="Proteomes" id="UP000790347"/>
    </source>
</evidence>
<dbReference type="EMBL" id="ASGP02000004">
    <property type="protein sequence ID" value="KAH9512160.1"/>
    <property type="molecule type" value="Genomic_DNA"/>
</dbReference>
<dbReference type="Proteomes" id="UP000790347">
    <property type="component" value="Unassembled WGS sequence"/>
</dbReference>
<keyword evidence="2" id="KW-1185">Reference proteome</keyword>